<feature type="domain" description="MmgE/PrpD N-terminal" evidence="2">
    <location>
        <begin position="14"/>
        <end position="251"/>
    </location>
</feature>
<evidence type="ECO:0000256" key="1">
    <source>
        <dbReference type="ARBA" id="ARBA00006174"/>
    </source>
</evidence>
<dbReference type="InterPro" id="IPR036148">
    <property type="entry name" value="MmgE/PrpD_sf"/>
</dbReference>
<dbReference type="PANTHER" id="PTHR16943:SF8">
    <property type="entry name" value="2-METHYLCITRATE DEHYDRATASE"/>
    <property type="match status" value="1"/>
</dbReference>
<dbReference type="RefSeq" id="WP_173635892.1">
    <property type="nucleotide sequence ID" value="NZ_CP054212.1"/>
</dbReference>
<name>A0A6M8UQA8_9GAMM</name>
<sequence>MSSRFSDSRSMATQIAAWIVDQNTSAYPASTIASARRLLLDVVGLCIAARHQPYIQATVQSLDGVGKCTILGREGGFTLYDAALVNGTAAHGEDYDDTFEGGPVHSGAVVVPAVLAICEHEALSGEALLRGIAVGAEILCRLSLVAPRAIHRAGFHPTAVIGAIAAAGAVAAALGLNLSQTTSALGIAGSMASGIIEYLAEGTSTKRMHAGWAAQSGIRAALMARGGFDGPRTVLEGRHGFFKAFAPSLEPDFSPVSNGLPGDNWLMSDIAFKPYACGTMTQPYIDCAIALAAKDIDPQQIREIVCKVGEGTVHRLWEELAVKHRPPTAYAAKFSTPFCMAVGFFDGKAGLAQFTAERIQDPQLLSLAAKIRYEIDPANPYPTRFTGHLRAVMQDGTVYEEEQPWMRGGVQAPLTADELTTKFRDNARYGGWNDGVTAQGLALCESLFESTGMTQLHTLRQ</sequence>
<dbReference type="InterPro" id="IPR042188">
    <property type="entry name" value="MmgE/PrpD_sf_2"/>
</dbReference>
<dbReference type="PANTHER" id="PTHR16943">
    <property type="entry name" value="2-METHYLCITRATE DEHYDRATASE-RELATED"/>
    <property type="match status" value="1"/>
</dbReference>
<gene>
    <name evidence="4" type="ORF">PMPD1_4168</name>
</gene>
<dbReference type="EMBL" id="CP054212">
    <property type="protein sequence ID" value="QKJ89072.1"/>
    <property type="molecule type" value="Genomic_DNA"/>
</dbReference>
<accession>A0A6M8UQA8</accession>
<organism evidence="4 5">
    <name type="scientific">Paramixta manurensis</name>
    <dbReference type="NCBI Taxonomy" id="2740817"/>
    <lineage>
        <taxon>Bacteria</taxon>
        <taxon>Pseudomonadati</taxon>
        <taxon>Pseudomonadota</taxon>
        <taxon>Gammaproteobacteria</taxon>
        <taxon>Enterobacterales</taxon>
        <taxon>Erwiniaceae</taxon>
        <taxon>Paramixta</taxon>
    </lineage>
</organism>
<dbReference type="AlphaFoldDB" id="A0A6M8UQA8"/>
<dbReference type="Pfam" id="PF03972">
    <property type="entry name" value="MmgE_PrpD_N"/>
    <property type="match status" value="1"/>
</dbReference>
<dbReference type="SUPFAM" id="SSF103378">
    <property type="entry name" value="2-methylcitrate dehydratase PrpD"/>
    <property type="match status" value="1"/>
</dbReference>
<dbReference type="Pfam" id="PF19305">
    <property type="entry name" value="MmgE_PrpD_C"/>
    <property type="match status" value="1"/>
</dbReference>
<dbReference type="InterPro" id="IPR005656">
    <property type="entry name" value="MmgE_PrpD"/>
</dbReference>
<proteinExistence type="inferred from homology"/>
<evidence type="ECO:0000313" key="5">
    <source>
        <dbReference type="Proteomes" id="UP000505325"/>
    </source>
</evidence>
<reference evidence="4 5" key="1">
    <citation type="submission" date="2020-06" db="EMBL/GenBank/DDBJ databases">
        <title>Genome sequence of Paramixta manurensis strain PD-1.</title>
        <authorList>
            <person name="Lee C.W."/>
            <person name="Kim J."/>
        </authorList>
    </citation>
    <scope>NUCLEOTIDE SEQUENCE [LARGE SCALE GENOMIC DNA]</scope>
    <source>
        <strain evidence="4 5">PD-1</strain>
    </source>
</reference>
<dbReference type="GO" id="GO:0016829">
    <property type="term" value="F:lyase activity"/>
    <property type="evidence" value="ECO:0007669"/>
    <property type="project" value="InterPro"/>
</dbReference>
<evidence type="ECO:0000313" key="4">
    <source>
        <dbReference type="EMBL" id="QKJ89072.1"/>
    </source>
</evidence>
<dbReference type="InterPro" id="IPR042183">
    <property type="entry name" value="MmgE/PrpD_sf_1"/>
</dbReference>
<comment type="similarity">
    <text evidence="1">Belongs to the PrpD family.</text>
</comment>
<evidence type="ECO:0000259" key="3">
    <source>
        <dbReference type="Pfam" id="PF19305"/>
    </source>
</evidence>
<dbReference type="Proteomes" id="UP000505325">
    <property type="component" value="Chromosome"/>
</dbReference>
<dbReference type="Gene3D" id="1.10.4100.10">
    <property type="entry name" value="2-methylcitrate dehydratase PrpD"/>
    <property type="match status" value="1"/>
</dbReference>
<evidence type="ECO:0000259" key="2">
    <source>
        <dbReference type="Pfam" id="PF03972"/>
    </source>
</evidence>
<dbReference type="Gene3D" id="3.30.1330.120">
    <property type="entry name" value="2-methylcitrate dehydratase PrpD"/>
    <property type="match status" value="1"/>
</dbReference>
<protein>
    <submittedName>
        <fullName evidence="4">MmgE/PrpD family protein</fullName>
    </submittedName>
</protein>
<keyword evidence="5" id="KW-1185">Reference proteome</keyword>
<dbReference type="InterPro" id="IPR045336">
    <property type="entry name" value="MmgE_PrpD_N"/>
</dbReference>
<dbReference type="InterPro" id="IPR045337">
    <property type="entry name" value="MmgE_PrpD_C"/>
</dbReference>
<feature type="domain" description="MmgE/PrpD C-terminal" evidence="3">
    <location>
        <begin position="275"/>
        <end position="428"/>
    </location>
</feature>
<dbReference type="KEGG" id="pmak:PMPD1_4168"/>